<sequence>MLGGPSEGPTGRAGPSGARAPVVGRECPPMLGVGVA</sequence>
<protein>
    <submittedName>
        <fullName evidence="2">Uncharacterized protein</fullName>
    </submittedName>
</protein>
<organism evidence="2">
    <name type="scientific">Myoviridae sp. ctshb19</name>
    <dbReference type="NCBI Taxonomy" id="2825194"/>
    <lineage>
        <taxon>Viruses</taxon>
        <taxon>Duplodnaviria</taxon>
        <taxon>Heunggongvirae</taxon>
        <taxon>Uroviricota</taxon>
        <taxon>Caudoviricetes</taxon>
    </lineage>
</organism>
<name>A0A8S5UGG8_9CAUD</name>
<dbReference type="EMBL" id="BK016086">
    <property type="protein sequence ID" value="DAF93515.1"/>
    <property type="molecule type" value="Genomic_DNA"/>
</dbReference>
<accession>A0A8S5UGG8</accession>
<proteinExistence type="predicted"/>
<evidence type="ECO:0000256" key="1">
    <source>
        <dbReference type="SAM" id="MobiDB-lite"/>
    </source>
</evidence>
<feature type="region of interest" description="Disordered" evidence="1">
    <location>
        <begin position="1"/>
        <end position="25"/>
    </location>
</feature>
<evidence type="ECO:0000313" key="2">
    <source>
        <dbReference type="EMBL" id="DAF93515.1"/>
    </source>
</evidence>
<reference evidence="2" key="1">
    <citation type="journal article" date="2021" name="Proc. Natl. Acad. Sci. U.S.A.">
        <title>A Catalog of Tens of Thousands of Viruses from Human Metagenomes Reveals Hidden Associations with Chronic Diseases.</title>
        <authorList>
            <person name="Tisza M.J."/>
            <person name="Buck C.B."/>
        </authorList>
    </citation>
    <scope>NUCLEOTIDE SEQUENCE</scope>
    <source>
        <strain evidence="2">Ctshb19</strain>
    </source>
</reference>